<dbReference type="GO" id="GO:0005737">
    <property type="term" value="C:cytoplasm"/>
    <property type="evidence" value="ECO:0007669"/>
    <property type="project" value="TreeGrafter"/>
</dbReference>
<evidence type="ECO:0000259" key="2">
    <source>
        <dbReference type="Pfam" id="PF07969"/>
    </source>
</evidence>
<dbReference type="Pfam" id="PF07969">
    <property type="entry name" value="Amidohydro_3"/>
    <property type="match status" value="1"/>
</dbReference>
<feature type="compositionally biased region" description="Pro residues" evidence="1">
    <location>
        <begin position="510"/>
        <end position="525"/>
    </location>
</feature>
<sequence length="525" mass="55367">MGWGEVVVSECDVLVVGGRVLDPETGLDGIRSVAVTDGRITAVLDANDPVPRANRTIDATGRVVAPGFVDLHSHAQTVTGHRLQALDGVTTALDLEGGALPVAQTYALAEQEGRPLNFGFSAAWTSARMQVLDGVVPVAHPSGALTTFAAHQAGARWRGPATPTEVGGILALLEQGVAEGAVGIGVLVGYAPDSERREYFELSRLAERLGVPTFTHARYLSNREPHGSLEGALEVISAAAGTGAHMHLCHVNSTSNRMIEQVAHAIDRARGVGVRVSTEAYPYGAGSTVVGAAFLAPEALEQAGLRPDSLTYLPTNERVRDAAHLRELRETDPGALVVVHFLDETDAGDLALLERSLLLDDVAIATDAMPTVDAAGRPADDRWPLPPGLVSHPRSAGTFSRTLRWLVRERGALSLLEAVRRCTLVPAQVLEAAVPAMRHKGRVQVGCDADLVVLDPDRIGDRATYTHLAPSVGVRHLLVGGTAVVRDGELMTDALPGRPVRSAPRDAASPPSPPSPLSPLRPPVR</sequence>
<feature type="compositionally biased region" description="Low complexity" evidence="1">
    <location>
        <begin position="498"/>
        <end position="509"/>
    </location>
</feature>
<reference evidence="3 4" key="1">
    <citation type="submission" date="2020-08" db="EMBL/GenBank/DDBJ databases">
        <title>Genomic Encyclopedia of Type Strains, Phase IV (KMG-V): Genome sequencing to study the core and pangenomes of soil and plant-associated prokaryotes.</title>
        <authorList>
            <person name="Whitman W."/>
        </authorList>
    </citation>
    <scope>NUCLEOTIDE SEQUENCE [LARGE SCALE GENOMIC DNA]</scope>
    <source>
        <strain evidence="3 4">B3ACCR2</strain>
    </source>
</reference>
<proteinExistence type="predicted"/>
<dbReference type="NCBIfam" id="NF006560">
    <property type="entry name" value="PRK09061.1"/>
    <property type="match status" value="1"/>
</dbReference>
<dbReference type="SUPFAM" id="SSF51556">
    <property type="entry name" value="Metallo-dependent hydrolases"/>
    <property type="match status" value="1"/>
</dbReference>
<dbReference type="EMBL" id="JACHVT010000004">
    <property type="protein sequence ID" value="MBB2986688.1"/>
    <property type="molecule type" value="Genomic_DNA"/>
</dbReference>
<keyword evidence="3" id="KW-0378">Hydrolase</keyword>
<gene>
    <name evidence="3" type="ORF">FHW14_001853</name>
</gene>
<name>A0A839PQX5_9MICO</name>
<feature type="domain" description="Amidohydrolase 3" evidence="2">
    <location>
        <begin position="55"/>
        <end position="484"/>
    </location>
</feature>
<dbReference type="AlphaFoldDB" id="A0A839PQX5"/>
<dbReference type="RefSeq" id="WP_221186299.1">
    <property type="nucleotide sequence ID" value="NZ_JACHVT010000004.1"/>
</dbReference>
<accession>A0A839PQX5</accession>
<evidence type="ECO:0000313" key="4">
    <source>
        <dbReference type="Proteomes" id="UP000590811"/>
    </source>
</evidence>
<dbReference type="InterPro" id="IPR032466">
    <property type="entry name" value="Metal_Hydrolase"/>
</dbReference>
<dbReference type="InterPro" id="IPR011059">
    <property type="entry name" value="Metal-dep_hydrolase_composite"/>
</dbReference>
<dbReference type="InterPro" id="IPR050138">
    <property type="entry name" value="DHOase/Allantoinase_Hydrolase"/>
</dbReference>
<dbReference type="InterPro" id="IPR013108">
    <property type="entry name" value="Amidohydro_3"/>
</dbReference>
<protein>
    <submittedName>
        <fullName evidence="3">Dihydroorotase-like cyclic amidohydrolase</fullName>
    </submittedName>
</protein>
<feature type="region of interest" description="Disordered" evidence="1">
    <location>
        <begin position="494"/>
        <end position="525"/>
    </location>
</feature>
<dbReference type="PANTHER" id="PTHR43668">
    <property type="entry name" value="ALLANTOINASE"/>
    <property type="match status" value="1"/>
</dbReference>
<evidence type="ECO:0000313" key="3">
    <source>
        <dbReference type="EMBL" id="MBB2986688.1"/>
    </source>
</evidence>
<dbReference type="PANTHER" id="PTHR43668:SF2">
    <property type="entry name" value="ALLANTOINASE"/>
    <property type="match status" value="1"/>
</dbReference>
<dbReference type="Proteomes" id="UP000590811">
    <property type="component" value="Unassembled WGS sequence"/>
</dbReference>
<dbReference type="SUPFAM" id="SSF51338">
    <property type="entry name" value="Composite domain of metallo-dependent hydrolases"/>
    <property type="match status" value="1"/>
</dbReference>
<dbReference type="GO" id="GO:0006145">
    <property type="term" value="P:purine nucleobase catabolic process"/>
    <property type="evidence" value="ECO:0007669"/>
    <property type="project" value="TreeGrafter"/>
</dbReference>
<evidence type="ECO:0000256" key="1">
    <source>
        <dbReference type="SAM" id="MobiDB-lite"/>
    </source>
</evidence>
<organism evidence="3 4">
    <name type="scientific">Terracoccus luteus</name>
    <dbReference type="NCBI Taxonomy" id="53356"/>
    <lineage>
        <taxon>Bacteria</taxon>
        <taxon>Bacillati</taxon>
        <taxon>Actinomycetota</taxon>
        <taxon>Actinomycetes</taxon>
        <taxon>Micrococcales</taxon>
        <taxon>Intrasporangiaceae</taxon>
        <taxon>Terracoccus</taxon>
    </lineage>
</organism>
<dbReference type="GO" id="GO:0004038">
    <property type="term" value="F:allantoinase activity"/>
    <property type="evidence" value="ECO:0007669"/>
    <property type="project" value="TreeGrafter"/>
</dbReference>
<dbReference type="Gene3D" id="2.30.40.10">
    <property type="entry name" value="Urease, subunit C, domain 1"/>
    <property type="match status" value="1"/>
</dbReference>
<dbReference type="Gene3D" id="3.20.20.140">
    <property type="entry name" value="Metal-dependent hydrolases"/>
    <property type="match status" value="1"/>
</dbReference>
<comment type="caution">
    <text evidence="3">The sequence shown here is derived from an EMBL/GenBank/DDBJ whole genome shotgun (WGS) entry which is preliminary data.</text>
</comment>